<reference evidence="1 2" key="1">
    <citation type="journal article" date="2019" name="Genome Biol. Evol.">
        <title>Insights into the evolution of the New World diploid cottons (Gossypium, subgenus Houzingenia) based on genome sequencing.</title>
        <authorList>
            <person name="Grover C.E."/>
            <person name="Arick M.A. 2nd"/>
            <person name="Thrash A."/>
            <person name="Conover J.L."/>
            <person name="Sanders W.S."/>
            <person name="Peterson D.G."/>
            <person name="Frelichowski J.E."/>
            <person name="Scheffler J.A."/>
            <person name="Scheffler B.E."/>
            <person name="Wendel J.F."/>
        </authorList>
    </citation>
    <scope>NUCLEOTIDE SEQUENCE [LARGE SCALE GENOMIC DNA]</scope>
    <source>
        <strain evidence="1">27</strain>
        <tissue evidence="1">Leaf</tissue>
    </source>
</reference>
<sequence length="23" mass="2415">MLRGLPSCLKISSLPGGSEAREL</sequence>
<evidence type="ECO:0000313" key="1">
    <source>
        <dbReference type="EMBL" id="MBA0627959.1"/>
    </source>
</evidence>
<comment type="caution">
    <text evidence="1">The sequence shown here is derived from an EMBL/GenBank/DDBJ whole genome shotgun (WGS) entry which is preliminary data.</text>
</comment>
<protein>
    <submittedName>
        <fullName evidence="1">Uncharacterized protein</fullName>
    </submittedName>
</protein>
<dbReference type="AlphaFoldDB" id="A0A7J8SPG9"/>
<keyword evidence="2" id="KW-1185">Reference proteome</keyword>
<organism evidence="1 2">
    <name type="scientific">Gossypium davidsonii</name>
    <name type="common">Davidson's cotton</name>
    <name type="synonym">Gossypium klotzschianum subsp. davidsonii</name>
    <dbReference type="NCBI Taxonomy" id="34287"/>
    <lineage>
        <taxon>Eukaryota</taxon>
        <taxon>Viridiplantae</taxon>
        <taxon>Streptophyta</taxon>
        <taxon>Embryophyta</taxon>
        <taxon>Tracheophyta</taxon>
        <taxon>Spermatophyta</taxon>
        <taxon>Magnoliopsida</taxon>
        <taxon>eudicotyledons</taxon>
        <taxon>Gunneridae</taxon>
        <taxon>Pentapetalae</taxon>
        <taxon>rosids</taxon>
        <taxon>malvids</taxon>
        <taxon>Malvales</taxon>
        <taxon>Malvaceae</taxon>
        <taxon>Malvoideae</taxon>
        <taxon>Gossypium</taxon>
    </lineage>
</organism>
<name>A0A7J8SPG9_GOSDV</name>
<feature type="non-terminal residue" evidence="1">
    <location>
        <position position="23"/>
    </location>
</feature>
<proteinExistence type="predicted"/>
<dbReference type="EMBL" id="JABFAC010000011">
    <property type="protein sequence ID" value="MBA0627959.1"/>
    <property type="molecule type" value="Genomic_DNA"/>
</dbReference>
<gene>
    <name evidence="1" type="ORF">Godav_022753</name>
</gene>
<evidence type="ECO:0000313" key="2">
    <source>
        <dbReference type="Proteomes" id="UP000593561"/>
    </source>
</evidence>
<accession>A0A7J8SPG9</accession>
<dbReference type="Proteomes" id="UP000593561">
    <property type="component" value="Unassembled WGS sequence"/>
</dbReference>